<dbReference type="AlphaFoldDB" id="A0A6J5TJN2"/>
<reference evidence="2 3" key="1">
    <citation type="submission" date="2020-05" db="EMBL/GenBank/DDBJ databases">
        <authorList>
            <person name="Campoy J."/>
            <person name="Schneeberger K."/>
            <person name="Spophaly S."/>
        </authorList>
    </citation>
    <scope>NUCLEOTIDE SEQUENCE [LARGE SCALE GENOMIC DNA]</scope>
    <source>
        <strain evidence="2">PruArmRojPasFocal</strain>
    </source>
</reference>
<evidence type="ECO:0000313" key="3">
    <source>
        <dbReference type="Proteomes" id="UP000507222"/>
    </source>
</evidence>
<dbReference type="GO" id="GO:0008033">
    <property type="term" value="P:tRNA processing"/>
    <property type="evidence" value="ECO:0007669"/>
    <property type="project" value="UniProtKB-KW"/>
</dbReference>
<dbReference type="GO" id="GO:0004519">
    <property type="term" value="F:endonuclease activity"/>
    <property type="evidence" value="ECO:0007669"/>
    <property type="project" value="UniProtKB-KW"/>
</dbReference>
<dbReference type="Proteomes" id="UP000507222">
    <property type="component" value="Unassembled WGS sequence"/>
</dbReference>
<proteinExistence type="predicted"/>
<accession>A0A6J5TJN2</accession>
<protein>
    <recommendedName>
        <fullName evidence="1">tRNase Z endonuclease domain-containing protein</fullName>
    </recommendedName>
</protein>
<evidence type="ECO:0000259" key="1">
    <source>
        <dbReference type="Pfam" id="PF13691"/>
    </source>
</evidence>
<evidence type="ECO:0000313" key="2">
    <source>
        <dbReference type="EMBL" id="CAB4263752.1"/>
    </source>
</evidence>
<feature type="domain" description="tRNase Z endonuclease" evidence="1">
    <location>
        <begin position="91"/>
        <end position="123"/>
    </location>
</feature>
<dbReference type="GO" id="GO:0046872">
    <property type="term" value="F:metal ion binding"/>
    <property type="evidence" value="ECO:0007669"/>
    <property type="project" value="UniProtKB-KW"/>
</dbReference>
<dbReference type="GO" id="GO:0016787">
    <property type="term" value="F:hydrolase activity"/>
    <property type="evidence" value="ECO:0007669"/>
    <property type="project" value="UniProtKB-KW"/>
</dbReference>
<gene>
    <name evidence="2" type="ORF">CURHAP_LOCUS4705</name>
</gene>
<organism evidence="2 3">
    <name type="scientific">Prunus armeniaca</name>
    <name type="common">Apricot</name>
    <name type="synonym">Armeniaca vulgaris</name>
    <dbReference type="NCBI Taxonomy" id="36596"/>
    <lineage>
        <taxon>Eukaryota</taxon>
        <taxon>Viridiplantae</taxon>
        <taxon>Streptophyta</taxon>
        <taxon>Embryophyta</taxon>
        <taxon>Tracheophyta</taxon>
        <taxon>Spermatophyta</taxon>
        <taxon>Magnoliopsida</taxon>
        <taxon>eudicotyledons</taxon>
        <taxon>Gunneridae</taxon>
        <taxon>Pentapetalae</taxon>
        <taxon>rosids</taxon>
        <taxon>fabids</taxon>
        <taxon>Rosales</taxon>
        <taxon>Rosaceae</taxon>
        <taxon>Amygdaloideae</taxon>
        <taxon>Amygdaleae</taxon>
        <taxon>Prunus</taxon>
    </lineage>
</organism>
<name>A0A6J5TJN2_PRUAR</name>
<dbReference type="InterPro" id="IPR027794">
    <property type="entry name" value="tRNase_Z_dom"/>
</dbReference>
<sequence>MLRSCVAVPDALHPSSHRTGLAQRISGFRKKREEDLRKKKWSNQYENPAHQSGYAAIWVALFKDMFVLLLQGERKFVSVILGTDCNLLGTGMDTQDTSPSVLLFFDKQRFKFNAGEGLQRFCSGHI</sequence>
<dbReference type="Pfam" id="PF13691">
    <property type="entry name" value="Lactamase_B_4"/>
    <property type="match status" value="1"/>
</dbReference>
<dbReference type="EMBL" id="CAEKDK010000001">
    <property type="protein sequence ID" value="CAB4263752.1"/>
    <property type="molecule type" value="Genomic_DNA"/>
</dbReference>